<reference evidence="2 4" key="1">
    <citation type="journal article" date="2014" name="BMC Genomics">
        <title>Genome sequence of Anopheles sinensis provides insight into genetics basis of mosquito competence for malaria parasites.</title>
        <authorList>
            <person name="Zhou D."/>
            <person name="Zhang D."/>
            <person name="Ding G."/>
            <person name="Shi L."/>
            <person name="Hou Q."/>
            <person name="Ye Y."/>
            <person name="Xu Y."/>
            <person name="Zhou H."/>
            <person name="Xiong C."/>
            <person name="Li S."/>
            <person name="Yu J."/>
            <person name="Hong S."/>
            <person name="Yu X."/>
            <person name="Zou P."/>
            <person name="Chen C."/>
            <person name="Chang X."/>
            <person name="Wang W."/>
            <person name="Lv Y."/>
            <person name="Sun Y."/>
            <person name="Ma L."/>
            <person name="Shen B."/>
            <person name="Zhu C."/>
        </authorList>
    </citation>
    <scope>NUCLEOTIDE SEQUENCE [LARGE SCALE GENOMIC DNA]</scope>
</reference>
<sequence length="92" mass="10724">MNNKWHRLTVALHEGTYNKGLENEGRKDANERWAIRKTPENFGPKSSKIKERDFGRLTWEFLFHRRSATQTIGGSREKPAHRGKADTCFNPL</sequence>
<gene>
    <name evidence="2" type="ORF">ZHAS_00017470</name>
</gene>
<organism evidence="2">
    <name type="scientific">Anopheles sinensis</name>
    <name type="common">Mosquito</name>
    <dbReference type="NCBI Taxonomy" id="74873"/>
    <lineage>
        <taxon>Eukaryota</taxon>
        <taxon>Metazoa</taxon>
        <taxon>Ecdysozoa</taxon>
        <taxon>Arthropoda</taxon>
        <taxon>Hexapoda</taxon>
        <taxon>Insecta</taxon>
        <taxon>Pterygota</taxon>
        <taxon>Neoptera</taxon>
        <taxon>Endopterygota</taxon>
        <taxon>Diptera</taxon>
        <taxon>Nematocera</taxon>
        <taxon>Culicoidea</taxon>
        <taxon>Culicidae</taxon>
        <taxon>Anophelinae</taxon>
        <taxon>Anopheles</taxon>
    </lineage>
</organism>
<proteinExistence type="predicted"/>
<keyword evidence="4" id="KW-1185">Reference proteome</keyword>
<evidence type="ECO:0000313" key="4">
    <source>
        <dbReference type="Proteomes" id="UP000030765"/>
    </source>
</evidence>
<accession>A0A084WGM8</accession>
<reference evidence="3" key="2">
    <citation type="submission" date="2020-05" db="UniProtKB">
        <authorList>
            <consortium name="EnsemblMetazoa"/>
        </authorList>
    </citation>
    <scope>IDENTIFICATION</scope>
</reference>
<dbReference type="VEuPathDB" id="VectorBase:ASIC017470"/>
<evidence type="ECO:0000313" key="2">
    <source>
        <dbReference type="EMBL" id="KFB49372.1"/>
    </source>
</evidence>
<feature type="region of interest" description="Disordered" evidence="1">
    <location>
        <begin position="70"/>
        <end position="92"/>
    </location>
</feature>
<evidence type="ECO:0000313" key="3">
    <source>
        <dbReference type="EnsemblMetazoa" id="ASIC017470-PA"/>
    </source>
</evidence>
<evidence type="ECO:0000256" key="1">
    <source>
        <dbReference type="SAM" id="MobiDB-lite"/>
    </source>
</evidence>
<protein>
    <submittedName>
        <fullName evidence="2 3">Uncharacterized protein</fullName>
    </submittedName>
</protein>
<feature type="compositionally biased region" description="Basic and acidic residues" evidence="1">
    <location>
        <begin position="75"/>
        <end position="85"/>
    </location>
</feature>
<dbReference type="EMBL" id="KE525345">
    <property type="protein sequence ID" value="KFB49372.1"/>
    <property type="molecule type" value="Genomic_DNA"/>
</dbReference>
<dbReference type="Proteomes" id="UP000030765">
    <property type="component" value="Unassembled WGS sequence"/>
</dbReference>
<dbReference type="EMBL" id="ATLV01023646">
    <property type="status" value="NOT_ANNOTATED_CDS"/>
    <property type="molecule type" value="Genomic_DNA"/>
</dbReference>
<dbReference type="AlphaFoldDB" id="A0A084WGM8"/>
<dbReference type="EnsemblMetazoa" id="ASIC017470-RA">
    <property type="protein sequence ID" value="ASIC017470-PA"/>
    <property type="gene ID" value="ASIC017470"/>
</dbReference>
<name>A0A084WGM8_ANOSI</name>